<dbReference type="InterPro" id="IPR028994">
    <property type="entry name" value="Integrin_alpha_N"/>
</dbReference>
<reference evidence="3 4" key="1">
    <citation type="journal article" date="2019" name="Int. J. Syst. Evol. Microbiol.">
        <title>The Global Catalogue of Microorganisms (GCM) 10K type strain sequencing project: providing services to taxonomists for standard genome sequencing and annotation.</title>
        <authorList>
            <consortium name="The Broad Institute Genomics Platform"/>
            <consortium name="The Broad Institute Genome Sequencing Center for Infectious Disease"/>
            <person name="Wu L."/>
            <person name="Ma J."/>
        </authorList>
    </citation>
    <scope>NUCLEOTIDE SEQUENCE [LARGE SCALE GENOMIC DNA]</scope>
    <source>
        <strain evidence="3 4">GX26</strain>
    </source>
</reference>
<dbReference type="Pfam" id="PF13517">
    <property type="entry name" value="FG-GAP_3"/>
    <property type="match status" value="2"/>
</dbReference>
<dbReference type="PANTHER" id="PTHR16026">
    <property type="entry name" value="CARTILAGE ACIDIC PROTEIN 1"/>
    <property type="match status" value="1"/>
</dbReference>
<dbReference type="EMBL" id="JBHSXN010000003">
    <property type="protein sequence ID" value="MFC6954229.1"/>
    <property type="molecule type" value="Genomic_DNA"/>
</dbReference>
<proteinExistence type="predicted"/>
<organism evidence="3 4">
    <name type="scientific">Halorubellus litoreus</name>
    <dbReference type="NCBI Taxonomy" id="755308"/>
    <lineage>
        <taxon>Archaea</taxon>
        <taxon>Methanobacteriati</taxon>
        <taxon>Methanobacteriota</taxon>
        <taxon>Stenosarchaea group</taxon>
        <taxon>Halobacteria</taxon>
        <taxon>Halobacteriales</taxon>
        <taxon>Halorubellaceae</taxon>
        <taxon>Halorubellus</taxon>
    </lineage>
</organism>
<dbReference type="PANTHER" id="PTHR16026:SF0">
    <property type="entry name" value="CARTILAGE ACIDIC PROTEIN 1"/>
    <property type="match status" value="1"/>
</dbReference>
<evidence type="ECO:0000259" key="2">
    <source>
        <dbReference type="Pfam" id="PF07593"/>
    </source>
</evidence>
<dbReference type="Proteomes" id="UP001596395">
    <property type="component" value="Unassembled WGS sequence"/>
</dbReference>
<evidence type="ECO:0000313" key="4">
    <source>
        <dbReference type="Proteomes" id="UP001596395"/>
    </source>
</evidence>
<dbReference type="Pfam" id="PF07593">
    <property type="entry name" value="UnbV_ASPIC"/>
    <property type="match status" value="1"/>
</dbReference>
<dbReference type="InterPro" id="IPR027039">
    <property type="entry name" value="Crtac1"/>
</dbReference>
<dbReference type="AlphaFoldDB" id="A0ABD5VFM5"/>
<keyword evidence="1" id="KW-0732">Signal</keyword>
<dbReference type="Gene3D" id="2.130.10.130">
    <property type="entry name" value="Integrin alpha, N-terminal"/>
    <property type="match status" value="1"/>
</dbReference>
<dbReference type="RefSeq" id="WP_336351184.1">
    <property type="nucleotide sequence ID" value="NZ_JAZAQL010000003.1"/>
</dbReference>
<dbReference type="InterPro" id="IPR011519">
    <property type="entry name" value="UnbV_ASPIC"/>
</dbReference>
<keyword evidence="4" id="KW-1185">Reference proteome</keyword>
<gene>
    <name evidence="3" type="ORF">ACFQGB_15305</name>
</gene>
<name>A0ABD5VFM5_9EURY</name>
<sequence>MRPRGFVAGRARMVAVVLVVAAVVGGIVVASGALGFDSEPPSPEIQFRDATEDAGIEYTDEASGIGNGNAGVFAADVNDDGWTDVLALGGERPMLYVNENGSFARSERLPALERPFRSAVFFDYDGDGWTDLLLLAEDAPPVALHNDEGSFERTDLGIGNLTYPQGATVADFDGDGDLDLFVYQSGDWANGKPAGYFDDTGHVADDNGNPNVLFENVAPSESDDDRHRFERVETAGITGDTWSLAASFVDLTGDGRPDIHVANDYNNDTVYVNQGDGTFERRLLGGATARNGMASEVADVNGDGRPDVFVSNIYLPISQENMSAERYERYERLFEFVIHSERTKGNTLLVNQGDGRFGDRADAYGVRRGGWGWAASLTDFDNDGDRDLWQATQHVLRIDPEDPRYTYAMLWEREGSSFRSRDASERGVAERNGRGMVSIDYDNDGDRDVVAATYGGPVTVYENTVAGGNSVAFEVVDDDGATALGAVVTVSANGEETVVHQTANVDYLSQEPRVEHVGLGSATTVTITVEWPDGTTRTFEDVPANARLRVSKDGITVVATYDRGP</sequence>
<dbReference type="InterPro" id="IPR013517">
    <property type="entry name" value="FG-GAP"/>
</dbReference>
<feature type="domain" description="ASPIC/UnbV" evidence="2">
    <location>
        <begin position="483"/>
        <end position="548"/>
    </location>
</feature>
<evidence type="ECO:0000256" key="1">
    <source>
        <dbReference type="ARBA" id="ARBA00022729"/>
    </source>
</evidence>
<accession>A0ABD5VFM5</accession>
<dbReference type="SUPFAM" id="SSF69318">
    <property type="entry name" value="Integrin alpha N-terminal domain"/>
    <property type="match status" value="1"/>
</dbReference>
<comment type="caution">
    <text evidence="3">The sequence shown here is derived from an EMBL/GenBank/DDBJ whole genome shotgun (WGS) entry which is preliminary data.</text>
</comment>
<evidence type="ECO:0000313" key="3">
    <source>
        <dbReference type="EMBL" id="MFC6954229.1"/>
    </source>
</evidence>
<protein>
    <submittedName>
        <fullName evidence="3">CRTAC1 family protein</fullName>
    </submittedName>
</protein>